<organism evidence="2 3">
    <name type="scientific">Clavelina lepadiformis</name>
    <name type="common">Light-bulb sea squirt</name>
    <name type="synonym">Ascidia lepadiformis</name>
    <dbReference type="NCBI Taxonomy" id="159417"/>
    <lineage>
        <taxon>Eukaryota</taxon>
        <taxon>Metazoa</taxon>
        <taxon>Chordata</taxon>
        <taxon>Tunicata</taxon>
        <taxon>Ascidiacea</taxon>
        <taxon>Aplousobranchia</taxon>
        <taxon>Clavelinidae</taxon>
        <taxon>Clavelina</taxon>
    </lineage>
</organism>
<feature type="compositionally biased region" description="Basic and acidic residues" evidence="1">
    <location>
        <begin position="8"/>
        <end position="35"/>
    </location>
</feature>
<evidence type="ECO:0000256" key="1">
    <source>
        <dbReference type="SAM" id="MobiDB-lite"/>
    </source>
</evidence>
<reference evidence="2 3" key="1">
    <citation type="submission" date="2024-02" db="EMBL/GenBank/DDBJ databases">
        <authorList>
            <person name="Daric V."/>
            <person name="Darras S."/>
        </authorList>
    </citation>
    <scope>NUCLEOTIDE SEQUENCE [LARGE SCALE GENOMIC DNA]</scope>
</reference>
<accession>A0ABP0F2T2</accession>
<evidence type="ECO:0000313" key="2">
    <source>
        <dbReference type="EMBL" id="CAK8672739.1"/>
    </source>
</evidence>
<evidence type="ECO:0000313" key="3">
    <source>
        <dbReference type="Proteomes" id="UP001642483"/>
    </source>
</evidence>
<dbReference type="EMBL" id="CAWYQH010000001">
    <property type="protein sequence ID" value="CAK8672739.1"/>
    <property type="molecule type" value="Genomic_DNA"/>
</dbReference>
<gene>
    <name evidence="2" type="ORF">CVLEPA_LOCUS2426</name>
</gene>
<name>A0ABP0F2T2_CLALP</name>
<dbReference type="Proteomes" id="UP001642483">
    <property type="component" value="Unassembled WGS sequence"/>
</dbReference>
<sequence>MKCALLRNNEKHSSIKQKTREREKDEKKDDIKEESSADAIAATAPKNKKVLHALDTIRRRLQFEGADMATFVRLDLETQMQESMQNKIK</sequence>
<protein>
    <submittedName>
        <fullName evidence="2">Uncharacterized protein</fullName>
    </submittedName>
</protein>
<keyword evidence="3" id="KW-1185">Reference proteome</keyword>
<feature type="region of interest" description="Disordered" evidence="1">
    <location>
        <begin position="1"/>
        <end position="38"/>
    </location>
</feature>
<comment type="caution">
    <text evidence="2">The sequence shown here is derived from an EMBL/GenBank/DDBJ whole genome shotgun (WGS) entry which is preliminary data.</text>
</comment>
<proteinExistence type="predicted"/>